<evidence type="ECO:0000256" key="1">
    <source>
        <dbReference type="ARBA" id="ARBA00004167"/>
    </source>
</evidence>
<keyword evidence="4" id="KW-0677">Repeat</keyword>
<dbReference type="SMART" id="SM00408">
    <property type="entry name" value="IGc2"/>
    <property type="match status" value="4"/>
</dbReference>
<dbReference type="PROSITE" id="PS50853">
    <property type="entry name" value="FN3"/>
    <property type="match status" value="2"/>
</dbReference>
<comment type="subcellular location">
    <subcellularLocation>
        <location evidence="1">Membrane</location>
        <topology evidence="1">Single-pass membrane protein</topology>
    </subcellularLocation>
</comment>
<evidence type="ECO:0000256" key="3">
    <source>
        <dbReference type="ARBA" id="ARBA00022729"/>
    </source>
</evidence>
<keyword evidence="2 12" id="KW-0812">Transmembrane</keyword>
<dbReference type="SUPFAM" id="SSF49265">
    <property type="entry name" value="Fibronectin type III"/>
    <property type="match status" value="1"/>
</dbReference>
<evidence type="ECO:0000256" key="9">
    <source>
        <dbReference type="ARBA" id="ARBA00023180"/>
    </source>
</evidence>
<evidence type="ECO:0000256" key="5">
    <source>
        <dbReference type="ARBA" id="ARBA00022889"/>
    </source>
</evidence>
<evidence type="ECO:0000256" key="8">
    <source>
        <dbReference type="ARBA" id="ARBA00023157"/>
    </source>
</evidence>
<proteinExistence type="predicted"/>
<dbReference type="PROSITE" id="PS50835">
    <property type="entry name" value="IG_LIKE"/>
    <property type="match status" value="4"/>
</dbReference>
<feature type="domain" description="Ig-like" evidence="14">
    <location>
        <begin position="298"/>
        <end position="385"/>
    </location>
</feature>
<dbReference type="Proteomes" id="UP001148018">
    <property type="component" value="Unassembled WGS sequence"/>
</dbReference>
<dbReference type="OrthoDB" id="504170at2759"/>
<evidence type="ECO:0000256" key="10">
    <source>
        <dbReference type="ARBA" id="ARBA00023319"/>
    </source>
</evidence>
<dbReference type="Pfam" id="PF13927">
    <property type="entry name" value="Ig_3"/>
    <property type="match status" value="1"/>
</dbReference>
<dbReference type="GO" id="GO:0007155">
    <property type="term" value="P:cell adhesion"/>
    <property type="evidence" value="ECO:0007669"/>
    <property type="project" value="UniProtKB-KW"/>
</dbReference>
<dbReference type="Pfam" id="PF00047">
    <property type="entry name" value="ig"/>
    <property type="match status" value="1"/>
</dbReference>
<gene>
    <name evidence="16" type="ORF">NHX12_002036</name>
</gene>
<evidence type="ECO:0000256" key="2">
    <source>
        <dbReference type="ARBA" id="ARBA00022692"/>
    </source>
</evidence>
<evidence type="ECO:0008006" key="18">
    <source>
        <dbReference type="Google" id="ProtNLM"/>
    </source>
</evidence>
<evidence type="ECO:0000259" key="14">
    <source>
        <dbReference type="PROSITE" id="PS50835"/>
    </source>
</evidence>
<dbReference type="InterPro" id="IPR007110">
    <property type="entry name" value="Ig-like_dom"/>
</dbReference>
<dbReference type="InterPro" id="IPR003961">
    <property type="entry name" value="FN3_dom"/>
</dbReference>
<keyword evidence="8" id="KW-1015">Disulfide bond</keyword>
<feature type="compositionally biased region" description="Basic and acidic residues" evidence="11">
    <location>
        <begin position="642"/>
        <end position="651"/>
    </location>
</feature>
<evidence type="ECO:0000313" key="16">
    <source>
        <dbReference type="EMBL" id="KAJ3598525.1"/>
    </source>
</evidence>
<feature type="domain" description="Ig-like" evidence="14">
    <location>
        <begin position="207"/>
        <end position="295"/>
    </location>
</feature>
<dbReference type="SMART" id="SM00060">
    <property type="entry name" value="FN3"/>
    <property type="match status" value="2"/>
</dbReference>
<keyword evidence="9" id="KW-0325">Glycoprotein</keyword>
<dbReference type="Pfam" id="PF07679">
    <property type="entry name" value="I-set"/>
    <property type="match status" value="2"/>
</dbReference>
<feature type="chain" id="PRO_5040205483" description="Neural cell adhesion molecule 1-like" evidence="13">
    <location>
        <begin position="25"/>
        <end position="690"/>
    </location>
</feature>
<keyword evidence="7 12" id="KW-0472">Membrane</keyword>
<feature type="transmembrane region" description="Helical" evidence="12">
    <location>
        <begin position="577"/>
        <end position="600"/>
    </location>
</feature>
<keyword evidence="17" id="KW-1185">Reference proteome</keyword>
<evidence type="ECO:0000256" key="4">
    <source>
        <dbReference type="ARBA" id="ARBA00022737"/>
    </source>
</evidence>
<feature type="domain" description="Fibronectin type-III" evidence="15">
    <location>
        <begin position="387"/>
        <end position="481"/>
    </location>
</feature>
<keyword evidence="10" id="KW-0393">Immunoglobulin domain</keyword>
<evidence type="ECO:0000256" key="12">
    <source>
        <dbReference type="SAM" id="Phobius"/>
    </source>
</evidence>
<evidence type="ECO:0000256" key="13">
    <source>
        <dbReference type="SAM" id="SignalP"/>
    </source>
</evidence>
<dbReference type="PANTHER" id="PTHR12231">
    <property type="entry name" value="CTX-RELATED TYPE I TRANSMEMBRANE PROTEIN"/>
    <property type="match status" value="1"/>
</dbReference>
<comment type="caution">
    <text evidence="16">The sequence shown here is derived from an EMBL/GenBank/DDBJ whole genome shotgun (WGS) entry which is preliminary data.</text>
</comment>
<dbReference type="InterPro" id="IPR013783">
    <property type="entry name" value="Ig-like_fold"/>
</dbReference>
<dbReference type="FunFam" id="2.60.40.10:FF:000032">
    <property type="entry name" value="palladin isoform X1"/>
    <property type="match status" value="2"/>
</dbReference>
<dbReference type="Gene3D" id="2.60.40.10">
    <property type="entry name" value="Immunoglobulins"/>
    <property type="match status" value="6"/>
</dbReference>
<dbReference type="GO" id="GO:0005886">
    <property type="term" value="C:plasma membrane"/>
    <property type="evidence" value="ECO:0007669"/>
    <property type="project" value="UniProtKB-ARBA"/>
</dbReference>
<dbReference type="SMART" id="SM00409">
    <property type="entry name" value="IG"/>
    <property type="match status" value="4"/>
</dbReference>
<dbReference type="PANTHER" id="PTHR12231:SF253">
    <property type="entry name" value="DPR-INTERACTING PROTEIN ETA, ISOFORM B-RELATED"/>
    <property type="match status" value="1"/>
</dbReference>
<dbReference type="InterPro" id="IPR013098">
    <property type="entry name" value="Ig_I-set"/>
</dbReference>
<dbReference type="InterPro" id="IPR051170">
    <property type="entry name" value="Neural/epithelial_adhesion"/>
</dbReference>
<feature type="domain" description="Ig-like" evidence="14">
    <location>
        <begin position="24"/>
        <end position="106"/>
    </location>
</feature>
<dbReference type="InterPro" id="IPR003599">
    <property type="entry name" value="Ig_sub"/>
</dbReference>
<dbReference type="SUPFAM" id="SSF48726">
    <property type="entry name" value="Immunoglobulin"/>
    <property type="match status" value="4"/>
</dbReference>
<dbReference type="InterPro" id="IPR009138">
    <property type="entry name" value="Neural_cell_adh"/>
</dbReference>
<feature type="signal peptide" evidence="13">
    <location>
        <begin position="1"/>
        <end position="24"/>
    </location>
</feature>
<dbReference type="CDD" id="cd00096">
    <property type="entry name" value="Ig"/>
    <property type="match status" value="2"/>
</dbReference>
<dbReference type="InterPro" id="IPR036179">
    <property type="entry name" value="Ig-like_dom_sf"/>
</dbReference>
<keyword evidence="3 13" id="KW-0732">Signal</keyword>
<feature type="region of interest" description="Disordered" evidence="11">
    <location>
        <begin position="626"/>
        <end position="690"/>
    </location>
</feature>
<evidence type="ECO:0000256" key="7">
    <source>
        <dbReference type="ARBA" id="ARBA00023136"/>
    </source>
</evidence>
<evidence type="ECO:0000256" key="6">
    <source>
        <dbReference type="ARBA" id="ARBA00022989"/>
    </source>
</evidence>
<dbReference type="EMBL" id="JANIIK010000109">
    <property type="protein sequence ID" value="KAJ3598525.1"/>
    <property type="molecule type" value="Genomic_DNA"/>
</dbReference>
<feature type="domain" description="Ig-like" evidence="14">
    <location>
        <begin position="111"/>
        <end position="200"/>
    </location>
</feature>
<keyword evidence="5" id="KW-0130">Cell adhesion</keyword>
<evidence type="ECO:0000256" key="11">
    <source>
        <dbReference type="SAM" id="MobiDB-lite"/>
    </source>
</evidence>
<accession>A0A9Q0IHS8</accession>
<name>A0A9Q0IHS8_9TELE</name>
<evidence type="ECO:0000259" key="15">
    <source>
        <dbReference type="PROSITE" id="PS50853"/>
    </source>
</evidence>
<sequence length="690" mass="75143">MDRSALMLRMSVLLAFALMSGTDATINIINSKADLAVGDENLLLCKAGGEGGITWQKDGEDIDGEMLDETSSKLLISKAKLEDAGTYTCLVEFDSGQEGSADTKIYVYEGPSFGDNELYNEFLRGQEGVVPCLVSGQPDVEVRWLRDRQPITSDEGQRVRHLQTQNNSLHIADVRREDAGTYYCQATIRGRPIQKHLSISVVVNAPPTVHFKEAVKKVMAGPERNVSLLCLVDAQPTPSISWTMPGQFEPARHRYNSDRSELIILSVSRADHGDYICTATNKIGESNATIELDVYEAPEVFVSAEEEAVFLGQQVSLSCNVSGHPHPQRYWINKHSGKRVDSTSGRVRVQDGVLTIEEVAPSDGGLYSCMAVSAAGNASRDVAVHTQPGPPQDVSVSPEATSLVLSIKTPPLSGGTPIRRFFLQWRRAPAENWTEIAVLVSDPLAIMSLTAYTSYTVRLAASNKVGLGQFSAAHDVRTKGIHKMKVEGNSLTVPVVQLETGSSPLQHYKIRYRQEKDRTEWKEEQLSADATSVHLSDLAFGADYRLEVMAVNANGVSRPVKLNFTARPQAAANVTKGGVIAIVMVIFLVLLIVVDATCCYTNHCGLLMFINTKVFGRKFPGLKTVEEGDGANGGSIHQQQGVEKHTEEGRLNSDVTCDKAPLTKHHRGRGLSSDLGTRPPPDTFLLTSGT</sequence>
<dbReference type="Pfam" id="PF00041">
    <property type="entry name" value="fn3"/>
    <property type="match status" value="2"/>
</dbReference>
<dbReference type="AlphaFoldDB" id="A0A9Q0IHS8"/>
<protein>
    <recommendedName>
        <fullName evidence="18">Neural cell adhesion molecule 1-like</fullName>
    </recommendedName>
</protein>
<dbReference type="InterPro" id="IPR036116">
    <property type="entry name" value="FN3_sf"/>
</dbReference>
<dbReference type="PRINTS" id="PR01838">
    <property type="entry name" value="NCAMFAMILY"/>
</dbReference>
<organism evidence="16 17">
    <name type="scientific">Muraenolepis orangiensis</name>
    <name type="common">Patagonian moray cod</name>
    <dbReference type="NCBI Taxonomy" id="630683"/>
    <lineage>
        <taxon>Eukaryota</taxon>
        <taxon>Metazoa</taxon>
        <taxon>Chordata</taxon>
        <taxon>Craniata</taxon>
        <taxon>Vertebrata</taxon>
        <taxon>Euteleostomi</taxon>
        <taxon>Actinopterygii</taxon>
        <taxon>Neopterygii</taxon>
        <taxon>Teleostei</taxon>
        <taxon>Neoteleostei</taxon>
        <taxon>Acanthomorphata</taxon>
        <taxon>Zeiogadaria</taxon>
        <taxon>Gadariae</taxon>
        <taxon>Gadiformes</taxon>
        <taxon>Muraenolepidoidei</taxon>
        <taxon>Muraenolepididae</taxon>
        <taxon>Muraenolepis</taxon>
    </lineage>
</organism>
<dbReference type="CDD" id="cd00063">
    <property type="entry name" value="FN3"/>
    <property type="match status" value="2"/>
</dbReference>
<reference evidence="16" key="1">
    <citation type="submission" date="2022-07" db="EMBL/GenBank/DDBJ databases">
        <title>Chromosome-level genome of Muraenolepis orangiensis.</title>
        <authorList>
            <person name="Kim J."/>
        </authorList>
    </citation>
    <scope>NUCLEOTIDE SEQUENCE</scope>
    <source>
        <strain evidence="16">KU_S4_2022</strain>
        <tissue evidence="16">Muscle</tissue>
    </source>
</reference>
<dbReference type="InterPro" id="IPR013151">
    <property type="entry name" value="Immunoglobulin_dom"/>
</dbReference>
<feature type="domain" description="Fibronectin type-III" evidence="15">
    <location>
        <begin position="482"/>
        <end position="571"/>
    </location>
</feature>
<keyword evidence="6 12" id="KW-1133">Transmembrane helix</keyword>
<evidence type="ECO:0000313" key="17">
    <source>
        <dbReference type="Proteomes" id="UP001148018"/>
    </source>
</evidence>
<dbReference type="InterPro" id="IPR003598">
    <property type="entry name" value="Ig_sub2"/>
</dbReference>